<evidence type="ECO:0000256" key="1">
    <source>
        <dbReference type="ARBA" id="ARBA00023002"/>
    </source>
</evidence>
<proteinExistence type="predicted"/>
<dbReference type="InterPro" id="IPR036291">
    <property type="entry name" value="NAD(P)-bd_dom_sf"/>
</dbReference>
<dbReference type="InterPro" id="IPR002347">
    <property type="entry name" value="SDR_fam"/>
</dbReference>
<dbReference type="NCBIfam" id="NF005559">
    <property type="entry name" value="PRK07231.1"/>
    <property type="match status" value="1"/>
</dbReference>
<keyword evidence="1" id="KW-0560">Oxidoreductase</keyword>
<sequence length="255" mass="27306">MSHPGRLEGKVAIVTGGGAGFGTGIVEKFLFEGAKVVVVDINEENAKRVALNQPEKSCVGVKGDVSSERDWEHMLEVALQTFGKLDVVVNNARVLYTSGPSIDTTESDFDNVVKVNLKSLFWSSRVIIPYFKEKEGGGLFINISSMSSLRPRPGLIWYGATKAGITNASKGLALEWAEHNIRFNVIHPVAGETNMVPLFLGGEDSPENRSKMMGTIPLGRFSLPADIGNAATWLASDEASLLTGASIDVDGGRGI</sequence>
<dbReference type="Proteomes" id="UP001583177">
    <property type="component" value="Unassembled WGS sequence"/>
</dbReference>
<evidence type="ECO:0000313" key="2">
    <source>
        <dbReference type="EMBL" id="KAL1852812.1"/>
    </source>
</evidence>
<dbReference type="Pfam" id="PF13561">
    <property type="entry name" value="adh_short_C2"/>
    <property type="match status" value="1"/>
</dbReference>
<dbReference type="EMBL" id="JAWRVE010000156">
    <property type="protein sequence ID" value="KAL1852812.1"/>
    <property type="molecule type" value="Genomic_DNA"/>
</dbReference>
<dbReference type="PRINTS" id="PR00081">
    <property type="entry name" value="GDHRDH"/>
</dbReference>
<keyword evidence="3" id="KW-1185">Reference proteome</keyword>
<reference evidence="2 3" key="1">
    <citation type="journal article" date="2024" name="IMA Fungus">
        <title>IMA Genome - F19 : A genome assembly and annotation guide to empower mycologists, including annotated draft genome sequences of Ceratocystis pirilliformis, Diaporthe australafricana, Fusarium ophioides, Paecilomyces lecythidis, and Sporothrix stenoceras.</title>
        <authorList>
            <person name="Aylward J."/>
            <person name="Wilson A.M."/>
            <person name="Visagie C.M."/>
            <person name="Spraker J."/>
            <person name="Barnes I."/>
            <person name="Buitendag C."/>
            <person name="Ceriani C."/>
            <person name="Del Mar Angel L."/>
            <person name="du Plessis D."/>
            <person name="Fuchs T."/>
            <person name="Gasser K."/>
            <person name="Kramer D."/>
            <person name="Li W."/>
            <person name="Munsamy K."/>
            <person name="Piso A."/>
            <person name="Price J.L."/>
            <person name="Sonnekus B."/>
            <person name="Thomas C."/>
            <person name="van der Nest A."/>
            <person name="van Dijk A."/>
            <person name="van Heerden A."/>
            <person name="van Vuuren N."/>
            <person name="Yilmaz N."/>
            <person name="Duong T.A."/>
            <person name="van der Merwe N.A."/>
            <person name="Wingfield M.J."/>
            <person name="Wingfield B.D."/>
        </authorList>
    </citation>
    <scope>NUCLEOTIDE SEQUENCE [LARGE SCALE GENOMIC DNA]</scope>
    <source>
        <strain evidence="2 3">CMW 18300</strain>
    </source>
</reference>
<dbReference type="PANTHER" id="PTHR43639:SF5">
    <property type="entry name" value="OXIDOREDUCTASE, SHORT-CHAIN DEHYDROGENASE_REDUCTASE FAMILY (AFU_ORTHOLOGUE AFUA_6G09140)"/>
    <property type="match status" value="1"/>
</dbReference>
<dbReference type="PANTHER" id="PTHR43639">
    <property type="entry name" value="OXIDOREDUCTASE, SHORT-CHAIN DEHYDROGENASE/REDUCTASE FAMILY (AFU_ORTHOLOGUE AFUA_5G02870)"/>
    <property type="match status" value="1"/>
</dbReference>
<accession>A0ABR3W474</accession>
<dbReference type="Gene3D" id="3.40.50.720">
    <property type="entry name" value="NAD(P)-binding Rossmann-like Domain"/>
    <property type="match status" value="1"/>
</dbReference>
<dbReference type="SUPFAM" id="SSF51735">
    <property type="entry name" value="NAD(P)-binding Rossmann-fold domains"/>
    <property type="match status" value="1"/>
</dbReference>
<protein>
    <submittedName>
        <fullName evidence="2">Uncharacterized protein</fullName>
    </submittedName>
</protein>
<comment type="caution">
    <text evidence="2">The sequence shown here is derived from an EMBL/GenBank/DDBJ whole genome shotgun (WGS) entry which is preliminary data.</text>
</comment>
<name>A0ABR3W474_9PEZI</name>
<gene>
    <name evidence="2" type="ORF">Daus18300_012056</name>
</gene>
<evidence type="ECO:0000313" key="3">
    <source>
        <dbReference type="Proteomes" id="UP001583177"/>
    </source>
</evidence>
<dbReference type="PRINTS" id="PR00080">
    <property type="entry name" value="SDRFAMILY"/>
</dbReference>
<organism evidence="2 3">
    <name type="scientific">Diaporthe australafricana</name>
    <dbReference type="NCBI Taxonomy" id="127596"/>
    <lineage>
        <taxon>Eukaryota</taxon>
        <taxon>Fungi</taxon>
        <taxon>Dikarya</taxon>
        <taxon>Ascomycota</taxon>
        <taxon>Pezizomycotina</taxon>
        <taxon>Sordariomycetes</taxon>
        <taxon>Sordariomycetidae</taxon>
        <taxon>Diaporthales</taxon>
        <taxon>Diaporthaceae</taxon>
        <taxon>Diaporthe</taxon>
    </lineage>
</organism>